<accession>A0AAD2E088</accession>
<feature type="region of interest" description="Disordered" evidence="1">
    <location>
        <begin position="1"/>
        <end position="69"/>
    </location>
</feature>
<organism evidence="2 3">
    <name type="scientific">Fraxinus pennsylvanica</name>
    <dbReference type="NCBI Taxonomy" id="56036"/>
    <lineage>
        <taxon>Eukaryota</taxon>
        <taxon>Viridiplantae</taxon>
        <taxon>Streptophyta</taxon>
        <taxon>Embryophyta</taxon>
        <taxon>Tracheophyta</taxon>
        <taxon>Spermatophyta</taxon>
        <taxon>Magnoliopsida</taxon>
        <taxon>eudicotyledons</taxon>
        <taxon>Gunneridae</taxon>
        <taxon>Pentapetalae</taxon>
        <taxon>asterids</taxon>
        <taxon>lamiids</taxon>
        <taxon>Lamiales</taxon>
        <taxon>Oleaceae</taxon>
        <taxon>Oleeae</taxon>
        <taxon>Fraxinus</taxon>
    </lineage>
</organism>
<reference evidence="2" key="1">
    <citation type="submission" date="2023-05" db="EMBL/GenBank/DDBJ databases">
        <authorList>
            <person name="Huff M."/>
        </authorList>
    </citation>
    <scope>NUCLEOTIDE SEQUENCE</scope>
</reference>
<dbReference type="AlphaFoldDB" id="A0AAD2E088"/>
<protein>
    <submittedName>
        <fullName evidence="2">Uncharacterized protein</fullName>
    </submittedName>
</protein>
<name>A0AAD2E088_9LAMI</name>
<evidence type="ECO:0000313" key="3">
    <source>
        <dbReference type="Proteomes" id="UP000834106"/>
    </source>
</evidence>
<feature type="compositionally biased region" description="Polar residues" evidence="1">
    <location>
        <begin position="37"/>
        <end position="47"/>
    </location>
</feature>
<proteinExistence type="predicted"/>
<gene>
    <name evidence="2" type="ORF">FPE_LOCUS18803</name>
</gene>
<evidence type="ECO:0000313" key="2">
    <source>
        <dbReference type="EMBL" id="CAI9771373.1"/>
    </source>
</evidence>
<sequence length="104" mass="11635">MDPNIMKFLEEDEDETMPSGADVEAFTAALNRDIEGDTSTSRLPSSDNAEKRVRHHRPSSPEPPATTSMNCGLIESLELLALPTFFSFRELDQKLLIEPGFHFP</sequence>
<keyword evidence="3" id="KW-1185">Reference proteome</keyword>
<evidence type="ECO:0000256" key="1">
    <source>
        <dbReference type="SAM" id="MobiDB-lite"/>
    </source>
</evidence>
<dbReference type="EMBL" id="OU503046">
    <property type="protein sequence ID" value="CAI9771373.1"/>
    <property type="molecule type" value="Genomic_DNA"/>
</dbReference>
<dbReference type="Proteomes" id="UP000834106">
    <property type="component" value="Chromosome 11"/>
</dbReference>